<sequence>MIAFIRKNWFLVGIVTVICLARFAPHIGAKGGILKPEYTVKYGAVSIIFFNSGLSLRTEDLKNAITQVKLHVFVQTFTLVFIPLLISQLIKLLALLSLNEWLLKGLLVVSCMPPPVSSAVILTKAVGGNDAAAIFNSAFGSFLGIFVTPFLLLVLVGSSSSVPYSSIFTTLSMTVVVPILVGQVFRYNDKVRNWMEETKPPFGTIGSCVLLLIIYTTFCDTFSSDVGDIDSTNLLAVVIIIFLIQCFLLFLTFYLTSMPESPFKPADTVAIMFCSTHKSLTLGIPMLKIVFQGYKYLSLISIPLLIYHPTQILLGGVLVPVVRNWMLEKQAAHKDKSTINGV</sequence>
<dbReference type="Pfam" id="PF13593">
    <property type="entry name" value="SBF_like"/>
    <property type="match status" value="1"/>
</dbReference>
<keyword evidence="4" id="KW-1185">Reference proteome</keyword>
<dbReference type="FunCoup" id="A0A6P8IFM3">
    <property type="interactions" value="1641"/>
</dbReference>
<evidence type="ECO:0000313" key="5">
    <source>
        <dbReference type="RefSeq" id="XP_031565487.1"/>
    </source>
</evidence>
<dbReference type="PANTHER" id="PTHR18640">
    <property type="entry name" value="SOLUTE CARRIER FAMILY 10 MEMBER 7"/>
    <property type="match status" value="1"/>
</dbReference>
<dbReference type="PIRSF" id="PIRSF026166">
    <property type="entry name" value="UCP026166"/>
    <property type="match status" value="1"/>
</dbReference>
<dbReference type="InterPro" id="IPR016833">
    <property type="entry name" value="Put_Na-Bile_cotransptr"/>
</dbReference>
<dbReference type="Gene3D" id="1.20.1530.20">
    <property type="match status" value="1"/>
</dbReference>
<feature type="transmembrane region" description="Helical" evidence="2">
    <location>
        <begin position="39"/>
        <end position="56"/>
    </location>
</feature>
<organism evidence="4 5">
    <name type="scientific">Actinia tenebrosa</name>
    <name type="common">Australian red waratah sea anemone</name>
    <dbReference type="NCBI Taxonomy" id="6105"/>
    <lineage>
        <taxon>Eukaryota</taxon>
        <taxon>Metazoa</taxon>
        <taxon>Cnidaria</taxon>
        <taxon>Anthozoa</taxon>
        <taxon>Hexacorallia</taxon>
        <taxon>Actiniaria</taxon>
        <taxon>Actiniidae</taxon>
        <taxon>Actinia</taxon>
    </lineage>
</organism>
<gene>
    <name evidence="5" type="primary">LOC116300711</name>
</gene>
<feature type="transmembrane region" description="Helical" evidence="2">
    <location>
        <begin position="296"/>
        <end position="319"/>
    </location>
</feature>
<protein>
    <submittedName>
        <fullName evidence="5">Sodium/bile acid cotransporter 7-A-like</fullName>
    </submittedName>
</protein>
<feature type="transmembrane region" description="Helical" evidence="2">
    <location>
        <begin position="235"/>
        <end position="255"/>
    </location>
</feature>
<accession>A0A6P8IFM3</accession>
<feature type="transmembrane region" description="Helical" evidence="2">
    <location>
        <begin position="68"/>
        <end position="90"/>
    </location>
</feature>
<evidence type="ECO:0000256" key="3">
    <source>
        <dbReference type="SAM" id="SignalP"/>
    </source>
</evidence>
<keyword evidence="2" id="KW-0812">Transmembrane</keyword>
<dbReference type="InterPro" id="IPR038770">
    <property type="entry name" value="Na+/solute_symporter_sf"/>
</dbReference>
<dbReference type="InParanoid" id="A0A6P8IFM3"/>
<evidence type="ECO:0000313" key="4">
    <source>
        <dbReference type="Proteomes" id="UP000515163"/>
    </source>
</evidence>
<keyword evidence="2" id="KW-0472">Membrane</keyword>
<evidence type="ECO:0000256" key="2">
    <source>
        <dbReference type="SAM" id="Phobius"/>
    </source>
</evidence>
<dbReference type="RefSeq" id="XP_031565487.1">
    <property type="nucleotide sequence ID" value="XM_031709627.1"/>
</dbReference>
<keyword evidence="3" id="KW-0732">Signal</keyword>
<dbReference type="AlphaFoldDB" id="A0A6P8IFM3"/>
<feature type="transmembrane region" description="Helical" evidence="2">
    <location>
        <begin position="102"/>
        <end position="122"/>
    </location>
</feature>
<dbReference type="GeneID" id="116300711"/>
<feature type="transmembrane region" description="Helical" evidence="2">
    <location>
        <begin position="202"/>
        <end position="223"/>
    </location>
</feature>
<evidence type="ECO:0000256" key="1">
    <source>
        <dbReference type="ARBA" id="ARBA00006528"/>
    </source>
</evidence>
<dbReference type="PANTHER" id="PTHR18640:SF5">
    <property type="entry name" value="SODIUM_BILE ACID COTRANSPORTER 7"/>
    <property type="match status" value="1"/>
</dbReference>
<reference evidence="5" key="1">
    <citation type="submission" date="2025-08" db="UniProtKB">
        <authorList>
            <consortium name="RefSeq"/>
        </authorList>
    </citation>
    <scope>IDENTIFICATION</scope>
    <source>
        <tissue evidence="5">Tentacle</tissue>
    </source>
</reference>
<dbReference type="GO" id="GO:0005886">
    <property type="term" value="C:plasma membrane"/>
    <property type="evidence" value="ECO:0007669"/>
    <property type="project" value="TreeGrafter"/>
</dbReference>
<dbReference type="KEGG" id="aten:116300711"/>
<feature type="transmembrane region" description="Helical" evidence="2">
    <location>
        <begin position="134"/>
        <end position="156"/>
    </location>
</feature>
<dbReference type="OrthoDB" id="188035at2759"/>
<feature type="transmembrane region" description="Helical" evidence="2">
    <location>
        <begin position="162"/>
        <end position="181"/>
    </location>
</feature>
<feature type="chain" id="PRO_5027699770" evidence="3">
    <location>
        <begin position="30"/>
        <end position="342"/>
    </location>
</feature>
<keyword evidence="2" id="KW-1133">Transmembrane helix</keyword>
<name>A0A6P8IFM3_ACTTE</name>
<proteinExistence type="inferred from homology"/>
<dbReference type="Proteomes" id="UP000515163">
    <property type="component" value="Unplaced"/>
</dbReference>
<feature type="signal peptide" evidence="3">
    <location>
        <begin position="1"/>
        <end position="29"/>
    </location>
</feature>
<comment type="similarity">
    <text evidence="1">Belongs to the bile acid:sodium symporter (BASS) (TC 2.A.28) family.</text>
</comment>